<sequence>MSWWWAGAIGAVKKKLDDDSAPSGTFGKYPSVGLVIGSTGIVGMSLVDILPLIDTPGGPWKVYAVSRRPRPSWLPAIPESFPVQHILCDVSNPDDVMAKLSPLTDVTHLFYVTWTDRQSESENITANGAMLRNVLAAILPSAPNFQHVCLQTGRKHYIGGFDSYGKLTFHEPPFHEDLPRLPSPNFYYAQEDALLESLRPREGAVSWSVHRPTHIFGFLLPAA</sequence>
<evidence type="ECO:0000313" key="2">
    <source>
        <dbReference type="EMBL" id="KAG0476556.1"/>
    </source>
</evidence>
<reference evidence="2 3" key="1">
    <citation type="journal article" date="2020" name="Nat. Food">
        <title>A phased Vanilla planifolia genome enables genetic improvement of flavour and production.</title>
        <authorList>
            <person name="Hasing T."/>
            <person name="Tang H."/>
            <person name="Brym M."/>
            <person name="Khazi F."/>
            <person name="Huang T."/>
            <person name="Chambers A.H."/>
        </authorList>
    </citation>
    <scope>NUCLEOTIDE SEQUENCE [LARGE SCALE GENOMIC DNA]</scope>
    <source>
        <tissue evidence="2">Leaf</tissue>
    </source>
</reference>
<proteinExistence type="predicted"/>
<dbReference type="SUPFAM" id="SSF51735">
    <property type="entry name" value="NAD(P)-binding Rossmann-fold domains"/>
    <property type="match status" value="1"/>
</dbReference>
<dbReference type="Proteomes" id="UP000636800">
    <property type="component" value="Chromosome 6"/>
</dbReference>
<dbReference type="InterPro" id="IPR036291">
    <property type="entry name" value="NAD(P)-bd_dom_sf"/>
</dbReference>
<feature type="domain" description="PRISE-like Rossmann-fold" evidence="1">
    <location>
        <begin position="34"/>
        <end position="219"/>
    </location>
</feature>
<evidence type="ECO:0000259" key="1">
    <source>
        <dbReference type="Pfam" id="PF22917"/>
    </source>
</evidence>
<keyword evidence="3" id="KW-1185">Reference proteome</keyword>
<dbReference type="PANTHER" id="PTHR32487:SF0">
    <property type="entry name" value="3-OXO-DELTA(4,5)-STEROID 5-BETA-REDUCTASE"/>
    <property type="match status" value="1"/>
</dbReference>
<protein>
    <recommendedName>
        <fullName evidence="1">PRISE-like Rossmann-fold domain-containing protein</fullName>
    </recommendedName>
</protein>
<dbReference type="EMBL" id="JADCNL010000006">
    <property type="protein sequence ID" value="KAG0476556.1"/>
    <property type="molecule type" value="Genomic_DNA"/>
</dbReference>
<dbReference type="Gene3D" id="3.40.50.720">
    <property type="entry name" value="NAD(P)-binding Rossmann-like Domain"/>
    <property type="match status" value="1"/>
</dbReference>
<dbReference type="GO" id="GO:0016627">
    <property type="term" value="F:oxidoreductase activity, acting on the CH-CH group of donors"/>
    <property type="evidence" value="ECO:0007669"/>
    <property type="project" value="UniProtKB-ARBA"/>
</dbReference>
<dbReference type="OrthoDB" id="193931at2759"/>
<name>A0A835QND1_VANPL</name>
<comment type="caution">
    <text evidence="2">The sequence shown here is derived from an EMBL/GenBank/DDBJ whole genome shotgun (WGS) entry which is preliminary data.</text>
</comment>
<evidence type="ECO:0000313" key="3">
    <source>
        <dbReference type="Proteomes" id="UP000636800"/>
    </source>
</evidence>
<dbReference type="InterPro" id="IPR055222">
    <property type="entry name" value="PRISE-like_Rossmann-fold"/>
</dbReference>
<dbReference type="PANTHER" id="PTHR32487">
    <property type="entry name" value="3-OXO-DELTA(4,5)-STEROID 5-BETA-REDUCTASE"/>
    <property type="match status" value="1"/>
</dbReference>
<organism evidence="2 3">
    <name type="scientific">Vanilla planifolia</name>
    <name type="common">Vanilla</name>
    <dbReference type="NCBI Taxonomy" id="51239"/>
    <lineage>
        <taxon>Eukaryota</taxon>
        <taxon>Viridiplantae</taxon>
        <taxon>Streptophyta</taxon>
        <taxon>Embryophyta</taxon>
        <taxon>Tracheophyta</taxon>
        <taxon>Spermatophyta</taxon>
        <taxon>Magnoliopsida</taxon>
        <taxon>Liliopsida</taxon>
        <taxon>Asparagales</taxon>
        <taxon>Orchidaceae</taxon>
        <taxon>Vanilloideae</taxon>
        <taxon>Vanilleae</taxon>
        <taxon>Vanilla</taxon>
    </lineage>
</organism>
<accession>A0A835QND1</accession>
<dbReference type="AlphaFoldDB" id="A0A835QND1"/>
<gene>
    <name evidence="2" type="ORF">HPP92_013397</name>
</gene>
<dbReference type="Pfam" id="PF22917">
    <property type="entry name" value="PRISE"/>
    <property type="match status" value="1"/>
</dbReference>